<dbReference type="Proteomes" id="UP000319257">
    <property type="component" value="Unassembled WGS sequence"/>
</dbReference>
<keyword evidence="3" id="KW-1185">Reference proteome</keyword>
<sequence length="310" mass="33877">MPPSISRQGVLSLASTTSASAMRCLSTTRRLQAVNIPPESPQFVKLPQPPQSSEKKYPRVKGRLPVPRDVFHHRTGHLKADPAAFVARAAPVSLAEQRGDTPKSDVEAQRRRLAESRRRSLASGIEGLWQRKQVRERQARDAGRANFNRNRHAALFAPERADDVLTRATVRSSTAKQTAVLPDPDRAARAAASAERTAAIALAKSEARRDALQQLYVAASKFIVDEAELEKTVDKLFSESYFRTQGNLLGNMGAADSVWDTSGAPATVQSMVASLSRTSSKVVDSVQTDADRTRKRQLIIAETLTGGKMQ</sequence>
<organism evidence="2 3">
    <name type="scientific">Thyridium curvatum</name>
    <dbReference type="NCBI Taxonomy" id="1093900"/>
    <lineage>
        <taxon>Eukaryota</taxon>
        <taxon>Fungi</taxon>
        <taxon>Dikarya</taxon>
        <taxon>Ascomycota</taxon>
        <taxon>Pezizomycotina</taxon>
        <taxon>Sordariomycetes</taxon>
        <taxon>Sordariomycetidae</taxon>
        <taxon>Thyridiales</taxon>
        <taxon>Thyridiaceae</taxon>
        <taxon>Thyridium</taxon>
    </lineage>
</organism>
<evidence type="ECO:0000313" key="3">
    <source>
        <dbReference type="Proteomes" id="UP000319257"/>
    </source>
</evidence>
<accession>A0A507BP48</accession>
<comment type="caution">
    <text evidence="2">The sequence shown here is derived from an EMBL/GenBank/DDBJ whole genome shotgun (WGS) entry which is preliminary data.</text>
</comment>
<dbReference type="EMBL" id="SKBQ01000101">
    <property type="protein sequence ID" value="TPX19091.1"/>
    <property type="molecule type" value="Genomic_DNA"/>
</dbReference>
<proteinExistence type="predicted"/>
<dbReference type="InParanoid" id="A0A507BP48"/>
<dbReference type="OrthoDB" id="5223508at2759"/>
<evidence type="ECO:0000313" key="2">
    <source>
        <dbReference type="EMBL" id="TPX19091.1"/>
    </source>
</evidence>
<feature type="region of interest" description="Disordered" evidence="1">
    <location>
        <begin position="36"/>
        <end position="58"/>
    </location>
</feature>
<gene>
    <name evidence="2" type="ORF">E0L32_011252</name>
</gene>
<protein>
    <submittedName>
        <fullName evidence="2">Uncharacterized protein</fullName>
    </submittedName>
</protein>
<dbReference type="AlphaFoldDB" id="A0A507BP48"/>
<evidence type="ECO:0000256" key="1">
    <source>
        <dbReference type="SAM" id="MobiDB-lite"/>
    </source>
</evidence>
<reference evidence="2 3" key="1">
    <citation type="submission" date="2019-06" db="EMBL/GenBank/DDBJ databases">
        <title>Draft genome sequence of the filamentous fungus Phialemoniopsis curvata isolated from diesel fuel.</title>
        <authorList>
            <person name="Varaljay V.A."/>
            <person name="Lyon W.J."/>
            <person name="Crouch A.L."/>
            <person name="Drake C.E."/>
            <person name="Hollomon J.M."/>
            <person name="Nadeau L.J."/>
            <person name="Nunn H.S."/>
            <person name="Stevenson B.S."/>
            <person name="Bojanowski C.L."/>
            <person name="Crookes-Goodson W.J."/>
        </authorList>
    </citation>
    <scope>NUCLEOTIDE SEQUENCE [LARGE SCALE GENOMIC DNA]</scope>
    <source>
        <strain evidence="2 3">D216</strain>
    </source>
</reference>
<dbReference type="STRING" id="1093900.A0A507BP48"/>
<dbReference type="Pfam" id="PF26163">
    <property type="entry name" value="mS26"/>
    <property type="match status" value="1"/>
</dbReference>
<dbReference type="GeneID" id="41978699"/>
<dbReference type="CDD" id="cd23703">
    <property type="entry name" value="mS26_PET12"/>
    <property type="match status" value="1"/>
</dbReference>
<name>A0A507BP48_9PEZI</name>
<dbReference type="RefSeq" id="XP_031000802.1">
    <property type="nucleotide sequence ID" value="XM_031133960.1"/>
</dbReference>
<dbReference type="InterPro" id="IPR058940">
    <property type="entry name" value="mS26_fungi"/>
</dbReference>